<evidence type="ECO:0000256" key="1">
    <source>
        <dbReference type="SAM" id="MobiDB-lite"/>
    </source>
</evidence>
<feature type="region of interest" description="Disordered" evidence="1">
    <location>
        <begin position="45"/>
        <end position="66"/>
    </location>
</feature>
<evidence type="ECO:0000313" key="3">
    <source>
        <dbReference type="Proteomes" id="UP001301731"/>
    </source>
</evidence>
<evidence type="ECO:0000313" key="2">
    <source>
        <dbReference type="EMBL" id="WOX26352.1"/>
    </source>
</evidence>
<protein>
    <submittedName>
        <fullName evidence="2">Uncharacterized protein</fullName>
    </submittedName>
</protein>
<reference evidence="2 3" key="1">
    <citation type="submission" date="2023-10" db="EMBL/GenBank/DDBJ databases">
        <title>The genome sequence of Streptomyces sp. HUAS YS2.</title>
        <authorList>
            <person name="Mo P."/>
        </authorList>
    </citation>
    <scope>NUCLEOTIDE SEQUENCE [LARGE SCALE GENOMIC DNA]</scope>
    <source>
        <strain evidence="2 3">HUAS YS2</strain>
    </source>
</reference>
<sequence length="66" mass="7565">MRKIVSQVRERDQHPVDEHQTMLRAGTGLAVVVATTPLSQCRLPLRHPRRGEHNDEFGKMLSGYTR</sequence>
<organism evidence="2 3">
    <name type="scientific">Streptomyces solicathayae</name>
    <dbReference type="NCBI Taxonomy" id="3081768"/>
    <lineage>
        <taxon>Bacteria</taxon>
        <taxon>Bacillati</taxon>
        <taxon>Actinomycetota</taxon>
        <taxon>Actinomycetes</taxon>
        <taxon>Kitasatosporales</taxon>
        <taxon>Streptomycetaceae</taxon>
        <taxon>Streptomyces</taxon>
    </lineage>
</organism>
<gene>
    <name evidence="2" type="ORF">R2D22_35245</name>
</gene>
<dbReference type="Proteomes" id="UP001301731">
    <property type="component" value="Chromosome"/>
</dbReference>
<name>A0ABZ0M3P3_9ACTN</name>
<keyword evidence="3" id="KW-1185">Reference proteome</keyword>
<accession>A0ABZ0M3P3</accession>
<dbReference type="EMBL" id="CP137573">
    <property type="protein sequence ID" value="WOX26352.1"/>
    <property type="molecule type" value="Genomic_DNA"/>
</dbReference>
<dbReference type="RefSeq" id="WP_318109343.1">
    <property type="nucleotide sequence ID" value="NZ_CP137573.1"/>
</dbReference>
<proteinExistence type="predicted"/>